<reference evidence="1" key="1">
    <citation type="submission" date="2020-05" db="EMBL/GenBank/DDBJ databases">
        <title>Evolutionary and genomic comparisons of hybrid uninucleate and nonhybrid Rhizoctonia fungi.</title>
        <authorList>
            <person name="Li C."/>
            <person name="Chen X."/>
        </authorList>
    </citation>
    <scope>NUCLEOTIDE SEQUENCE</scope>
    <source>
        <strain evidence="1">AG-1 IA</strain>
    </source>
</reference>
<protein>
    <submittedName>
        <fullName evidence="1">Uncharacterized protein</fullName>
    </submittedName>
</protein>
<dbReference type="AlphaFoldDB" id="A0A8H8NU89"/>
<evidence type="ECO:0000313" key="1">
    <source>
        <dbReference type="EMBL" id="QRW18531.1"/>
    </source>
</evidence>
<dbReference type="GeneID" id="67025735"/>
<name>A0A8H8NU89_9AGAM</name>
<dbReference type="RefSeq" id="XP_043178768.1">
    <property type="nucleotide sequence ID" value="XM_043323272.1"/>
</dbReference>
<dbReference type="KEGG" id="rsx:RhiXN_03455"/>
<sequence>MAFGEVIWQFDFLDFHKNQKVLLQPVGVFYTVGVSLTNAHVILHGSQVSTYFNCPPPSLEEYFHGTAEEAWVAREQGYQVDFTGVIPGVMVEMEDLEVGEEMD</sequence>
<accession>A0A8H8NU89</accession>
<proteinExistence type="predicted"/>
<dbReference type="EMBL" id="CP059660">
    <property type="protein sequence ID" value="QRW18531.1"/>
    <property type="molecule type" value="Genomic_DNA"/>
</dbReference>
<gene>
    <name evidence="1" type="ORF">RhiXN_03455</name>
</gene>
<organism evidence="1 2">
    <name type="scientific">Rhizoctonia solani</name>
    <dbReference type="NCBI Taxonomy" id="456999"/>
    <lineage>
        <taxon>Eukaryota</taxon>
        <taxon>Fungi</taxon>
        <taxon>Dikarya</taxon>
        <taxon>Basidiomycota</taxon>
        <taxon>Agaricomycotina</taxon>
        <taxon>Agaricomycetes</taxon>
        <taxon>Cantharellales</taxon>
        <taxon>Ceratobasidiaceae</taxon>
        <taxon>Rhizoctonia</taxon>
    </lineage>
</organism>
<evidence type="ECO:0000313" key="2">
    <source>
        <dbReference type="Proteomes" id="UP000650533"/>
    </source>
</evidence>
<dbReference type="Proteomes" id="UP000650533">
    <property type="component" value="Chromosome 3"/>
</dbReference>